<dbReference type="RefSeq" id="WP_189645524.1">
    <property type="nucleotide sequence ID" value="NZ_BMRC01000001.1"/>
</dbReference>
<gene>
    <name evidence="1" type="ORF">ACFFV7_01560</name>
</gene>
<proteinExistence type="predicted"/>
<dbReference type="Pfam" id="PF13809">
    <property type="entry name" value="Tubulin_2"/>
    <property type="match status" value="1"/>
</dbReference>
<dbReference type="EMBL" id="JBHMEI010000001">
    <property type="protein sequence ID" value="MFB9199864.1"/>
    <property type="molecule type" value="Genomic_DNA"/>
</dbReference>
<keyword evidence="2" id="KW-1185">Reference proteome</keyword>
<accession>A0ABV5I5Q0</accession>
<comment type="caution">
    <text evidence="1">The sequence shown here is derived from an EMBL/GenBank/DDBJ whole genome shotgun (WGS) entry which is preliminary data.</text>
</comment>
<dbReference type="InterPro" id="IPR025904">
    <property type="entry name" value="Tubulin-like"/>
</dbReference>
<evidence type="ECO:0000313" key="2">
    <source>
        <dbReference type="Proteomes" id="UP001589647"/>
    </source>
</evidence>
<dbReference type="SUPFAM" id="SSF52490">
    <property type="entry name" value="Tubulin nucleotide-binding domain-like"/>
    <property type="match status" value="1"/>
</dbReference>
<protein>
    <submittedName>
        <fullName evidence="1">Tubulin-like doman-containing protein</fullName>
    </submittedName>
</protein>
<organism evidence="1 2">
    <name type="scientific">Nonomuraea spiralis</name>
    <dbReference type="NCBI Taxonomy" id="46182"/>
    <lineage>
        <taxon>Bacteria</taxon>
        <taxon>Bacillati</taxon>
        <taxon>Actinomycetota</taxon>
        <taxon>Actinomycetes</taxon>
        <taxon>Streptosporangiales</taxon>
        <taxon>Streptosporangiaceae</taxon>
        <taxon>Nonomuraea</taxon>
    </lineage>
</organism>
<evidence type="ECO:0000313" key="1">
    <source>
        <dbReference type="EMBL" id="MFB9199864.1"/>
    </source>
</evidence>
<name>A0ABV5I5Q0_9ACTN</name>
<sequence length="1043" mass="115577">MKLYQPLLFVGLGGTGCAIGAGLERRLREEICGPDGSLFQRKREDAQRYQLPACLQFVYADVNQAELDRLPLSVVPGPKHVRTAQLTAHYVRGLVPQVDSYPQVAVNLRLAAGEAVRGWLPPSHGEPRVLPLQKGAGQMPTVGRAALFETFRDGLAPAIRDLDAAIGNLSGNQAATDLFRLADGARINPRAVDVFVAFSVAGGTGAGIFYDYFHLISRQFQETDLKPKIYPLVLMPSAFESGAGGGRPAELNAGRALLDMFQLVDHQNTADAVRHLPGFEGDQADPEEIAVRYPLEGRVAMRPGVAQTAFLFSRPTGAKPGDLRRSVVSLVMSLIGTELSPKVRSDGEQHQSFADSFINSVGQRQTMAENGVGNRGVSTALVTSLTTPVEELADVVAGRLLRAGIEELREPVPGAETNRALIEEFFTLSHIHQLFARQQVEYAEPGPATGAREVLAVLADRLAAMRIGLNELRAQLDRSVPAMVSQFDPGGAVLGLLGKIDPFRVRRVLFGHGSLADPVDQLGVKGLMQRRSMPPPPPPGFREIPPALPQLRDRSLGMVKVKWTDDAPAEARQDQDLWYSWRSRVLWTEPWASQHQRWERALGVAEDHLRALNQALHDLARQDPDQFRERSEHLYRPRVGVVFHLPTGSLEQFCRNAVVRIRERLMIEPTADDAEVLRRLMGQDGWRRIYRQSIEATPERAVHELRERIKTDVKTYLQEETQGRTTLLPKLRDLLDQAAGLGSDRPRFGEAELEEFRSRLTGLVPANFTPQGTGPLKVLVSYPGAESPAIASYLRTSLQLPEGPGITFEFSGTTAESVSVVLFRSSMGITDVKEVRQVLRTWADAVHRPRRDDFLPWRQRTGYDFGYLATREEHRVRILHRLLCAMWNGDVRVLGDPASPSQAEVRLNEVAMSLGLKALEDASSWGSLLQAYELWTLADNDDAARVFCAQLMQAAPYKLDEGTHPPSKLFELVVGMAAEQVDCLDRMLVEIAPANRARARMLRRFWHETLPAAMAFTFELPAATRENLHALYEAYKRRTGGGA</sequence>
<reference evidence="1 2" key="1">
    <citation type="submission" date="2024-09" db="EMBL/GenBank/DDBJ databases">
        <authorList>
            <person name="Sun Q."/>
            <person name="Mori K."/>
        </authorList>
    </citation>
    <scope>NUCLEOTIDE SEQUENCE [LARGE SCALE GENOMIC DNA]</scope>
    <source>
        <strain evidence="1 2">CCM 3426</strain>
    </source>
</reference>
<dbReference type="Proteomes" id="UP001589647">
    <property type="component" value="Unassembled WGS sequence"/>
</dbReference>
<dbReference type="PROSITE" id="PS51257">
    <property type="entry name" value="PROKAR_LIPOPROTEIN"/>
    <property type="match status" value="1"/>
</dbReference>
<dbReference type="Gene3D" id="3.40.50.1440">
    <property type="entry name" value="Tubulin/FtsZ, GTPase domain"/>
    <property type="match status" value="1"/>
</dbReference>
<dbReference type="InterPro" id="IPR036525">
    <property type="entry name" value="Tubulin/FtsZ_GTPase_sf"/>
</dbReference>